<protein>
    <recommendedName>
        <fullName evidence="2">Protein kinase domain-containing protein</fullName>
    </recommendedName>
</protein>
<proteinExistence type="predicted"/>
<dbReference type="Gene3D" id="1.10.510.10">
    <property type="entry name" value="Transferase(Phosphotransferase) domain 1"/>
    <property type="match status" value="1"/>
</dbReference>
<dbReference type="EMBL" id="LR729551">
    <property type="protein sequence ID" value="VWP01650.1"/>
    <property type="molecule type" value="Genomic_DNA"/>
</dbReference>
<dbReference type="AlphaFoldDB" id="A0A5K1K5P6"/>
<evidence type="ECO:0000259" key="2">
    <source>
        <dbReference type="PROSITE" id="PS50011"/>
    </source>
</evidence>
<dbReference type="PROSITE" id="PS00109">
    <property type="entry name" value="PROTEIN_KINASE_TYR"/>
    <property type="match status" value="1"/>
</dbReference>
<evidence type="ECO:0000256" key="1">
    <source>
        <dbReference type="SAM" id="MobiDB-lite"/>
    </source>
</evidence>
<dbReference type="SUPFAM" id="SSF56112">
    <property type="entry name" value="Protein kinase-like (PK-like)"/>
    <property type="match status" value="1"/>
</dbReference>
<name>A0A5K1K5P6_9APHY</name>
<dbReference type="InterPro" id="IPR008266">
    <property type="entry name" value="Tyr_kinase_AS"/>
</dbReference>
<organism evidence="3">
    <name type="scientific">Ganoderma boninense</name>
    <dbReference type="NCBI Taxonomy" id="34458"/>
    <lineage>
        <taxon>Eukaryota</taxon>
        <taxon>Fungi</taxon>
        <taxon>Dikarya</taxon>
        <taxon>Basidiomycota</taxon>
        <taxon>Agaricomycotina</taxon>
        <taxon>Agaricomycetes</taxon>
        <taxon>Polyporales</taxon>
        <taxon>Polyporaceae</taxon>
        <taxon>Ganoderma</taxon>
    </lineage>
</organism>
<dbReference type="GO" id="GO:0004672">
    <property type="term" value="F:protein kinase activity"/>
    <property type="evidence" value="ECO:0007669"/>
    <property type="project" value="InterPro"/>
</dbReference>
<dbReference type="PROSITE" id="PS50011">
    <property type="entry name" value="PROTEIN_KINASE_DOM"/>
    <property type="match status" value="1"/>
</dbReference>
<reference evidence="3" key="1">
    <citation type="submission" date="2019-10" db="EMBL/GenBank/DDBJ databases">
        <authorList>
            <person name="Nor Muhammad N."/>
        </authorList>
    </citation>
    <scope>NUCLEOTIDE SEQUENCE</scope>
</reference>
<feature type="region of interest" description="Disordered" evidence="1">
    <location>
        <begin position="1"/>
        <end position="29"/>
    </location>
</feature>
<sequence length="498" mass="55754">MAMQLELATPVPSKGAKTPKYRANQEGDSPLYDGRYGANKANLKAAPVEIYHPAIASFLVGMEDKALKVPDDVVFATAKLMHSLSEVIKNEKDRTDTRPILKELIRQQFDSIMNTNRTVADHVAPSDTKSPFEDKAALVIVEEKVEMGKSGDAVVQGALSWLAWVKDVKRRDLIMQTFVPSFIISISGPWIAISAAIFTTDPIIQRLTDYISLGEPCVINDLRVNTVARVFYSLQRAVEMLRRFYDAVPVEPISGDEETRFFPLARSYLKDGALVSLRYLRRLGVDGPDCVTFLAETEERSKNEKASGRQEPGGTRQTKKLVVKFVERYSREAHELLASAGLAPKLEYYGPVWPESESENFKSSLLPRRMVVMEHIDGVEAFDAFDGQVLPKGVQLAVKQALSILHTNHLVHGDIRRKNILIEHQKDATDDFTVRTKIIDFDWAGEQLTVKYPLRVRGIFMEQGVRAYATILPEHDLAMAERTFRDGSDGEISFAPGS</sequence>
<evidence type="ECO:0000313" key="3">
    <source>
        <dbReference type="EMBL" id="VWP01650.1"/>
    </source>
</evidence>
<dbReference type="InterPro" id="IPR011009">
    <property type="entry name" value="Kinase-like_dom_sf"/>
</dbReference>
<dbReference type="GO" id="GO:0005524">
    <property type="term" value="F:ATP binding"/>
    <property type="evidence" value="ECO:0007669"/>
    <property type="project" value="InterPro"/>
</dbReference>
<gene>
    <name evidence="3" type="primary">I1RU69</name>
</gene>
<dbReference type="InterPro" id="IPR000719">
    <property type="entry name" value="Prot_kinase_dom"/>
</dbReference>
<feature type="domain" description="Protein kinase" evidence="2">
    <location>
        <begin position="277"/>
        <end position="498"/>
    </location>
</feature>
<accession>A0A5K1K5P6</accession>